<dbReference type="Proteomes" id="UP001055439">
    <property type="component" value="Chromosome 1"/>
</dbReference>
<sequence>MECCFCHHLIGVSMFTEKELKAQLAVFISPAPRKGEWWGRMAPVVSVGTKLVWDLAWIPLLPLTNMSASWKAVANHKERKRQRQRRQRKRSYG</sequence>
<feature type="compositionally biased region" description="Basic residues" evidence="1">
    <location>
        <begin position="77"/>
        <end position="93"/>
    </location>
</feature>
<organism evidence="2 3">
    <name type="scientific">Musa troglodytarum</name>
    <name type="common">fe'i banana</name>
    <dbReference type="NCBI Taxonomy" id="320322"/>
    <lineage>
        <taxon>Eukaryota</taxon>
        <taxon>Viridiplantae</taxon>
        <taxon>Streptophyta</taxon>
        <taxon>Embryophyta</taxon>
        <taxon>Tracheophyta</taxon>
        <taxon>Spermatophyta</taxon>
        <taxon>Magnoliopsida</taxon>
        <taxon>Liliopsida</taxon>
        <taxon>Zingiberales</taxon>
        <taxon>Musaceae</taxon>
        <taxon>Musa</taxon>
    </lineage>
</organism>
<evidence type="ECO:0000313" key="3">
    <source>
        <dbReference type="Proteomes" id="UP001055439"/>
    </source>
</evidence>
<dbReference type="EMBL" id="CP097502">
    <property type="protein sequence ID" value="URD76049.1"/>
    <property type="molecule type" value="Genomic_DNA"/>
</dbReference>
<dbReference type="AlphaFoldDB" id="A0A9E7JCK9"/>
<proteinExistence type="predicted"/>
<reference evidence="2" key="1">
    <citation type="submission" date="2022-05" db="EMBL/GenBank/DDBJ databases">
        <title>The Musa troglodytarum L. genome provides insights into the mechanism of non-climacteric behaviour and enrichment of carotenoids.</title>
        <authorList>
            <person name="Wang J."/>
        </authorList>
    </citation>
    <scope>NUCLEOTIDE SEQUENCE</scope>
    <source>
        <tissue evidence="2">Leaf</tissue>
    </source>
</reference>
<evidence type="ECO:0000313" key="2">
    <source>
        <dbReference type="EMBL" id="URD76049.1"/>
    </source>
</evidence>
<protein>
    <submittedName>
        <fullName evidence="2">Uncharacterized protein</fullName>
    </submittedName>
</protein>
<gene>
    <name evidence="2" type="ORF">MUK42_09172</name>
</gene>
<feature type="region of interest" description="Disordered" evidence="1">
    <location>
        <begin position="73"/>
        <end position="93"/>
    </location>
</feature>
<evidence type="ECO:0000256" key="1">
    <source>
        <dbReference type="SAM" id="MobiDB-lite"/>
    </source>
</evidence>
<name>A0A9E7JCK9_9LILI</name>
<keyword evidence="3" id="KW-1185">Reference proteome</keyword>
<accession>A0A9E7JCK9</accession>